<evidence type="ECO:0000259" key="2">
    <source>
        <dbReference type="Pfam" id="PF20712"/>
    </source>
</evidence>
<evidence type="ECO:0000256" key="1">
    <source>
        <dbReference type="SAM" id="Phobius"/>
    </source>
</evidence>
<evidence type="ECO:0000313" key="3">
    <source>
        <dbReference type="EMBL" id="GAA3025865.1"/>
    </source>
</evidence>
<dbReference type="InterPro" id="IPR048567">
    <property type="entry name" value="CyanoTRADDas_TM"/>
</dbReference>
<feature type="domain" description="Cyanobacterial TRADD-N associated 2 transmembrane" evidence="2">
    <location>
        <begin position="131"/>
        <end position="185"/>
    </location>
</feature>
<dbReference type="Pfam" id="PF20712">
    <property type="entry name" value="CyanoTRADDas_TM"/>
    <property type="match status" value="1"/>
</dbReference>
<keyword evidence="4" id="KW-1185">Reference proteome</keyword>
<feature type="transmembrane region" description="Helical" evidence="1">
    <location>
        <begin position="57"/>
        <end position="78"/>
    </location>
</feature>
<proteinExistence type="predicted"/>
<name>A0ABP6KWS1_9ACTN</name>
<feature type="transmembrane region" description="Helical" evidence="1">
    <location>
        <begin position="25"/>
        <end position="45"/>
    </location>
</feature>
<keyword evidence="1" id="KW-0812">Transmembrane</keyword>
<keyword evidence="1" id="KW-0472">Membrane</keyword>
<dbReference type="Proteomes" id="UP001499930">
    <property type="component" value="Unassembled WGS sequence"/>
</dbReference>
<feature type="transmembrane region" description="Helical" evidence="1">
    <location>
        <begin position="144"/>
        <end position="161"/>
    </location>
</feature>
<protein>
    <recommendedName>
        <fullName evidence="2">Cyanobacterial TRADD-N associated 2 transmembrane domain-containing protein</fullName>
    </recommendedName>
</protein>
<comment type="caution">
    <text evidence="3">The sequence shown here is derived from an EMBL/GenBank/DDBJ whole genome shotgun (WGS) entry which is preliminary data.</text>
</comment>
<accession>A0ABP6KWS1</accession>
<dbReference type="EMBL" id="BAAAWD010000015">
    <property type="protein sequence ID" value="GAA3025865.1"/>
    <property type="molecule type" value="Genomic_DNA"/>
</dbReference>
<keyword evidence="1" id="KW-1133">Transmembrane helix</keyword>
<sequence>MFLAMYDHPVVDPPGEANSPRRRSLLLTVLFTVVTVAGTTAVAVLTARGGLERADQISSVISSFTALIALAVALYYLARSSVLQRQELLRAERARQALRQAENTLGEGDRLALPALWDVTHKRLDYYHQIATSQARQSFRNAQIAMTVGFVLLVVFAVLALRAATPTASVVTGALGAAAAAFAAYIGRTFVRSQESAAGHLRAYFDQPLEFSRYLAAERLLEAMDTLEPEQRTAIAGDLLRAIVTPGQPAAGLSGTDGAKDPA</sequence>
<evidence type="ECO:0000313" key="4">
    <source>
        <dbReference type="Proteomes" id="UP001499930"/>
    </source>
</evidence>
<feature type="transmembrane region" description="Helical" evidence="1">
    <location>
        <begin position="167"/>
        <end position="186"/>
    </location>
</feature>
<organism evidence="3 4">
    <name type="scientific">Streptosporangium longisporum</name>
    <dbReference type="NCBI Taxonomy" id="46187"/>
    <lineage>
        <taxon>Bacteria</taxon>
        <taxon>Bacillati</taxon>
        <taxon>Actinomycetota</taxon>
        <taxon>Actinomycetes</taxon>
        <taxon>Streptosporangiales</taxon>
        <taxon>Streptosporangiaceae</taxon>
        <taxon>Streptosporangium</taxon>
    </lineage>
</organism>
<gene>
    <name evidence="3" type="ORF">GCM10017559_59530</name>
</gene>
<reference evidence="4" key="1">
    <citation type="journal article" date="2019" name="Int. J. Syst. Evol. Microbiol.">
        <title>The Global Catalogue of Microorganisms (GCM) 10K type strain sequencing project: providing services to taxonomists for standard genome sequencing and annotation.</title>
        <authorList>
            <consortium name="The Broad Institute Genomics Platform"/>
            <consortium name="The Broad Institute Genome Sequencing Center for Infectious Disease"/>
            <person name="Wu L."/>
            <person name="Ma J."/>
        </authorList>
    </citation>
    <scope>NUCLEOTIDE SEQUENCE [LARGE SCALE GENOMIC DNA]</scope>
    <source>
        <strain evidence="4">JCM 3106</strain>
    </source>
</reference>